<gene>
    <name evidence="1" type="ORF">C823_01067</name>
</gene>
<dbReference type="PATRIC" id="fig|1235802.3.peg.1145"/>
<dbReference type="OrthoDB" id="9985482at2"/>
<sequence>MTQEELKAMVDAEAERLGIGSSAFMERHREIMELADQIQQQNEKCPCQSTSPAEAE</sequence>
<dbReference type="HOGENOM" id="CLU_3007516_0_0_9"/>
<proteinExistence type="predicted"/>
<name>N2B2Q4_9FIRM</name>
<dbReference type="EMBL" id="AQFT01000033">
    <property type="protein sequence ID" value="EMZ34686.1"/>
    <property type="molecule type" value="Genomic_DNA"/>
</dbReference>
<dbReference type="STRING" id="1235802.C823_01067"/>
<protein>
    <submittedName>
        <fullName evidence="1">Uncharacterized protein</fullName>
    </submittedName>
</protein>
<dbReference type="AlphaFoldDB" id="N2B2Q4"/>
<evidence type="ECO:0000313" key="2">
    <source>
        <dbReference type="Proteomes" id="UP000012589"/>
    </source>
</evidence>
<organism evidence="1 2">
    <name type="scientific">Eubacterium plexicaudatum ASF492</name>
    <dbReference type="NCBI Taxonomy" id="1235802"/>
    <lineage>
        <taxon>Bacteria</taxon>
        <taxon>Bacillati</taxon>
        <taxon>Bacillota</taxon>
        <taxon>Clostridia</taxon>
        <taxon>Eubacteriales</taxon>
        <taxon>Eubacteriaceae</taxon>
        <taxon>Eubacterium</taxon>
    </lineage>
</organism>
<dbReference type="Proteomes" id="UP000012589">
    <property type="component" value="Unassembled WGS sequence"/>
</dbReference>
<evidence type="ECO:0000313" key="1">
    <source>
        <dbReference type="EMBL" id="EMZ34686.1"/>
    </source>
</evidence>
<keyword evidence="2" id="KW-1185">Reference proteome</keyword>
<reference evidence="1 2" key="1">
    <citation type="journal article" date="2014" name="Genome Announc.">
        <title>Draft genome sequences of the altered schaedler flora, a defined bacterial community from gnotobiotic mice.</title>
        <authorList>
            <person name="Wannemuehler M.J."/>
            <person name="Overstreet A.M."/>
            <person name="Ward D.V."/>
            <person name="Phillips G.J."/>
        </authorList>
    </citation>
    <scope>NUCLEOTIDE SEQUENCE [LARGE SCALE GENOMIC DNA]</scope>
    <source>
        <strain evidence="1 2">ASF492</strain>
    </source>
</reference>
<accession>N2B2Q4</accession>
<comment type="caution">
    <text evidence="1">The sequence shown here is derived from an EMBL/GenBank/DDBJ whole genome shotgun (WGS) entry which is preliminary data.</text>
</comment>